<keyword evidence="2 4" id="KW-0378">Hydrolase</keyword>
<comment type="caution">
    <text evidence="4">The sequence shown here is derived from an EMBL/GenBank/DDBJ whole genome shotgun (WGS) entry which is preliminary data.</text>
</comment>
<evidence type="ECO:0000313" key="4">
    <source>
        <dbReference type="EMBL" id="MBP0459332.1"/>
    </source>
</evidence>
<evidence type="ECO:0000313" key="5">
    <source>
        <dbReference type="Proteomes" id="UP000670475"/>
    </source>
</evidence>
<dbReference type="RefSeq" id="WP_209341066.1">
    <property type="nucleotide sequence ID" value="NZ_JAGIQL010000068.1"/>
</dbReference>
<dbReference type="SUPFAM" id="SSF53474">
    <property type="entry name" value="alpha/beta-Hydrolases"/>
    <property type="match status" value="1"/>
</dbReference>
<dbReference type="Proteomes" id="UP000670475">
    <property type="component" value="Unassembled WGS sequence"/>
</dbReference>
<comment type="similarity">
    <text evidence="1">Belongs to the peptidase S33 family.</text>
</comment>
<dbReference type="PANTHER" id="PTHR43248:SF2">
    <property type="entry name" value="PROLYL AMINOPEPTIDASE"/>
    <property type="match status" value="1"/>
</dbReference>
<organism evidence="4 5">
    <name type="scientific">Streptomyces montanisoli</name>
    <dbReference type="NCBI Taxonomy" id="2798581"/>
    <lineage>
        <taxon>Bacteria</taxon>
        <taxon>Bacillati</taxon>
        <taxon>Actinomycetota</taxon>
        <taxon>Actinomycetes</taxon>
        <taxon>Kitasatosporales</taxon>
        <taxon>Streptomycetaceae</taxon>
        <taxon>Streptomyces</taxon>
    </lineage>
</organism>
<dbReference type="InterPro" id="IPR029058">
    <property type="entry name" value="AB_hydrolase_fold"/>
</dbReference>
<dbReference type="InterPro" id="IPR000073">
    <property type="entry name" value="AB_hydrolase_1"/>
</dbReference>
<dbReference type="InterPro" id="IPR002410">
    <property type="entry name" value="Peptidase_S33"/>
</dbReference>
<dbReference type="PANTHER" id="PTHR43248">
    <property type="entry name" value="2-SUCCINYL-6-HYDROXY-2,4-CYCLOHEXADIENE-1-CARBOXYLATE SYNTHASE"/>
    <property type="match status" value="1"/>
</dbReference>
<dbReference type="PRINTS" id="PR00793">
    <property type="entry name" value="PROAMNOPTASE"/>
</dbReference>
<sequence length="434" mass="47692">MITAEYTLPGIHVRDHRVDVPLDWAAPDGPAITVFARELVDPERRRDDLPYLTYLQGGPGGKSPRPTARSGWIGEALKTHRVVLLDQRGTGRSTPVDGTVMAALGTAEAGAAYLSHFLAPSIVADAEHLRKTVFGGRPWTTLGQSYGGFLTLCYLSQAPEGLHACLVTGGLASVTSDASDVYRHTYPRVEAKNRIYRERYPHDVDVVARVADRVAAGDVVLPDGDVLTVRRLQALGMGFGMKPGFERVHWLFDEAFAEGPGTGERLTDTFLAGVRDSTAFYTNPLYAALQETIYGSGAGATAWAAERERAARPQFGEDARPLLFTGEMVYPWMFEEIRALRPFRAAVELLAARDEWPALYDLDQLAANEVPLAAAVYFDDMYVDSGLQLETVSRVGNAHAWVTNEYEHDGLHEDARVFSHLRGMLKDRGLFGAR</sequence>
<dbReference type="Pfam" id="PF00561">
    <property type="entry name" value="Abhydrolase_1"/>
    <property type="match status" value="1"/>
</dbReference>
<dbReference type="GO" id="GO:0004177">
    <property type="term" value="F:aminopeptidase activity"/>
    <property type="evidence" value="ECO:0007669"/>
    <property type="project" value="UniProtKB-EC"/>
</dbReference>
<gene>
    <name evidence="4" type="ORF">JFN87_17730</name>
</gene>
<evidence type="ECO:0000256" key="1">
    <source>
        <dbReference type="ARBA" id="ARBA00010088"/>
    </source>
</evidence>
<dbReference type="InterPro" id="IPR051601">
    <property type="entry name" value="Serine_prot/Carboxylest_S33"/>
</dbReference>
<name>A0A940ME34_9ACTN</name>
<dbReference type="AlphaFoldDB" id="A0A940ME34"/>
<dbReference type="GO" id="GO:0006508">
    <property type="term" value="P:proteolysis"/>
    <property type="evidence" value="ECO:0007669"/>
    <property type="project" value="InterPro"/>
</dbReference>
<evidence type="ECO:0000259" key="3">
    <source>
        <dbReference type="Pfam" id="PF00561"/>
    </source>
</evidence>
<feature type="domain" description="AB hydrolase-1" evidence="3">
    <location>
        <begin position="55"/>
        <end position="199"/>
    </location>
</feature>
<protein>
    <submittedName>
        <fullName evidence="4">Alpha/beta fold hydrolase</fullName>
    </submittedName>
</protein>
<proteinExistence type="inferred from homology"/>
<dbReference type="Gene3D" id="3.40.50.1820">
    <property type="entry name" value="alpha/beta hydrolase"/>
    <property type="match status" value="1"/>
</dbReference>
<dbReference type="EMBL" id="JAGIQL010000068">
    <property type="protein sequence ID" value="MBP0459332.1"/>
    <property type="molecule type" value="Genomic_DNA"/>
</dbReference>
<keyword evidence="5" id="KW-1185">Reference proteome</keyword>
<evidence type="ECO:0000256" key="2">
    <source>
        <dbReference type="ARBA" id="ARBA00022801"/>
    </source>
</evidence>
<accession>A0A940ME34</accession>
<reference evidence="4" key="1">
    <citation type="submission" date="2021-03" db="EMBL/GenBank/DDBJ databases">
        <title>Whole genome sequence of Streptomyces bomunensis MMS17-BM035.</title>
        <authorList>
            <person name="Lee J.H."/>
        </authorList>
    </citation>
    <scope>NUCLEOTIDE SEQUENCE</scope>
    <source>
        <strain evidence="4">MMS17-BM035</strain>
    </source>
</reference>